<organism evidence="3 4">
    <name type="scientific">Talaromyces rugulosus</name>
    <name type="common">Penicillium rugulosum</name>
    <dbReference type="NCBI Taxonomy" id="121627"/>
    <lineage>
        <taxon>Eukaryota</taxon>
        <taxon>Fungi</taxon>
        <taxon>Dikarya</taxon>
        <taxon>Ascomycota</taxon>
        <taxon>Pezizomycotina</taxon>
        <taxon>Eurotiomycetes</taxon>
        <taxon>Eurotiomycetidae</taxon>
        <taxon>Eurotiales</taxon>
        <taxon>Trichocomaceae</taxon>
        <taxon>Talaromyces</taxon>
        <taxon>Talaromyces sect. Islandici</taxon>
    </lineage>
</organism>
<dbReference type="EMBL" id="CP055903">
    <property type="protein sequence ID" value="QKX64593.1"/>
    <property type="molecule type" value="Genomic_DNA"/>
</dbReference>
<evidence type="ECO:0000313" key="4">
    <source>
        <dbReference type="Proteomes" id="UP000509510"/>
    </source>
</evidence>
<feature type="transmembrane region" description="Helical" evidence="2">
    <location>
        <begin position="40"/>
        <end position="62"/>
    </location>
</feature>
<keyword evidence="4" id="KW-1185">Reference proteome</keyword>
<feature type="compositionally biased region" description="Basic residues" evidence="1">
    <location>
        <begin position="147"/>
        <end position="160"/>
    </location>
</feature>
<dbReference type="Proteomes" id="UP000509510">
    <property type="component" value="Chromosome VI"/>
</dbReference>
<keyword evidence="2" id="KW-0472">Membrane</keyword>
<feature type="compositionally biased region" description="Pro residues" evidence="1">
    <location>
        <begin position="1"/>
        <end position="14"/>
    </location>
</feature>
<dbReference type="OrthoDB" id="5346728at2759"/>
<evidence type="ECO:0000256" key="2">
    <source>
        <dbReference type="SAM" id="Phobius"/>
    </source>
</evidence>
<gene>
    <name evidence="3" type="ORF">TRUGW13939_11768</name>
</gene>
<accession>A0A7H8RIY0</accession>
<evidence type="ECO:0000313" key="3">
    <source>
        <dbReference type="EMBL" id="QKX64593.1"/>
    </source>
</evidence>
<keyword evidence="2" id="KW-0812">Transmembrane</keyword>
<dbReference type="AlphaFoldDB" id="A0A7H8RIY0"/>
<feature type="compositionally biased region" description="Polar residues" evidence="1">
    <location>
        <begin position="175"/>
        <end position="191"/>
    </location>
</feature>
<dbReference type="GeneID" id="55999245"/>
<name>A0A7H8RIY0_TALRU</name>
<proteinExistence type="predicted"/>
<feature type="region of interest" description="Disordered" evidence="1">
    <location>
        <begin position="1"/>
        <end position="21"/>
    </location>
</feature>
<protein>
    <submittedName>
        <fullName evidence="3">Uncharacterized protein</fullName>
    </submittedName>
</protein>
<dbReference type="RefSeq" id="XP_035350766.1">
    <property type="nucleotide sequence ID" value="XM_035494873.1"/>
</dbReference>
<dbReference type="KEGG" id="trg:TRUGW13939_11768"/>
<sequence>MAPIPPQRIPPPPRLRPRRSPSKAATRLAGSVQKFLSLKVVLYVLLGTAAVFGVVVLCWKLGSFVRQFTRGRILQSQKSFKTRYIKTWYGWVPQDRYNSQRRAWKRVLGKPWRWFSWTDSNDDYSWVWWDSSYSKSEKVTRRESRRQFQKLKRRDKHPGPKSRSSFPPSDDRLTPSKQTFRTRPVKTTKTSHVPLLDSEGASPSVVTRKYTPDVRVSLHYSIYLTYPLHLKPPRSRPDCIRLSESDNIPQRARPDAQWACLTSSDPYRIIAWRARRHANGKGNELFSLCNNRRAKRLRMWAVNMQIQRPRSMLPYQGSLNGCPGSPVSEFLSRCSNQLSSLQQPDRDKAGFGTTRRNVPQYQENIPFDFDARSDWTLVVNGGIHSLWQKCNITIASAATQETKNNRQKTSPKNMSVDSLLDGELWFLDGLDRRLEWLLGECQPGRRGFRFPILPRTCMSKRPPIVYTYPCCASVELMRLHGDSRNSAGWTRNQSRDRISTIVPQERPNTTRTSPRINSWRAQVNKWRRYREIEEIKSIVQCGSSAEEPPDSVIDPSSWILRRPPQGFPMSTKQKNAYYCCEAGRWEKFEGWQMDGK</sequence>
<reference evidence="4" key="1">
    <citation type="submission" date="2020-06" db="EMBL/GenBank/DDBJ databases">
        <title>A chromosome-scale genome assembly of Talaromyces rugulosus W13939.</title>
        <authorList>
            <person name="Wang B."/>
            <person name="Guo L."/>
            <person name="Ye K."/>
            <person name="Wang L."/>
        </authorList>
    </citation>
    <scope>NUCLEOTIDE SEQUENCE [LARGE SCALE GENOMIC DNA]</scope>
    <source>
        <strain evidence="4">W13939</strain>
    </source>
</reference>
<evidence type="ECO:0000256" key="1">
    <source>
        <dbReference type="SAM" id="MobiDB-lite"/>
    </source>
</evidence>
<feature type="region of interest" description="Disordered" evidence="1">
    <location>
        <begin position="144"/>
        <end position="196"/>
    </location>
</feature>
<keyword evidence="2" id="KW-1133">Transmembrane helix</keyword>